<organism evidence="9 10">
    <name type="scientific">Belnapia mucosa</name>
    <dbReference type="NCBI Taxonomy" id="2804532"/>
    <lineage>
        <taxon>Bacteria</taxon>
        <taxon>Pseudomonadati</taxon>
        <taxon>Pseudomonadota</taxon>
        <taxon>Alphaproteobacteria</taxon>
        <taxon>Acetobacterales</taxon>
        <taxon>Roseomonadaceae</taxon>
        <taxon>Belnapia</taxon>
    </lineage>
</organism>
<comment type="caution">
    <text evidence="9">The sequence shown here is derived from an EMBL/GenBank/DDBJ whole genome shotgun (WGS) entry which is preliminary data.</text>
</comment>
<evidence type="ECO:0000313" key="10">
    <source>
        <dbReference type="Proteomes" id="UP000606490"/>
    </source>
</evidence>
<name>A0ABS1V009_9PROT</name>
<feature type="compositionally biased region" description="Low complexity" evidence="6">
    <location>
        <begin position="484"/>
        <end position="493"/>
    </location>
</feature>
<feature type="compositionally biased region" description="Basic residues" evidence="6">
    <location>
        <begin position="511"/>
        <end position="521"/>
    </location>
</feature>
<dbReference type="RefSeq" id="WP_202824768.1">
    <property type="nucleotide sequence ID" value="NZ_JAEUXJ010000002.1"/>
</dbReference>
<evidence type="ECO:0000313" key="9">
    <source>
        <dbReference type="EMBL" id="MBL6455038.1"/>
    </source>
</evidence>
<feature type="domain" description="TSCPD" evidence="8">
    <location>
        <begin position="358"/>
        <end position="461"/>
    </location>
</feature>
<evidence type="ECO:0000256" key="3">
    <source>
        <dbReference type="ARBA" id="ARBA00022634"/>
    </source>
</evidence>
<evidence type="ECO:0000256" key="2">
    <source>
        <dbReference type="ARBA" id="ARBA00012274"/>
    </source>
</evidence>
<dbReference type="InterPro" id="IPR024434">
    <property type="entry name" value="TSCPD_dom"/>
</dbReference>
<evidence type="ECO:0000256" key="6">
    <source>
        <dbReference type="SAM" id="MobiDB-lite"/>
    </source>
</evidence>
<keyword evidence="10" id="KW-1185">Reference proteome</keyword>
<dbReference type="Pfam" id="PF12637">
    <property type="entry name" value="TSCPD"/>
    <property type="match status" value="1"/>
</dbReference>
<dbReference type="InterPro" id="IPR000788">
    <property type="entry name" value="RNR_lg_C"/>
</dbReference>
<dbReference type="Pfam" id="PF02867">
    <property type="entry name" value="Ribonuc_red_lgC"/>
    <property type="match status" value="1"/>
</dbReference>
<sequence length="521" mass="53862">MARLTGTLWEGVALRRIRAGADPDATPRPVALPIGWDADSAAAIAALAPGEGPVALPRLAEAWIGRVTRCGLRAGLFEERGAAQLAEGLRALLLTRRGAPGIEIWRGEVPKSGRAEPRFVLNLPAFLEAEGGFDLEGYAEACALAVRALDALGGAKANRLRLGFADLAGLLAGLGLPYDSREARNTAAAIAALTRGAAEAESGRIAARLGAREPVALLWPAPPGETPVSGLAAAARAALDEAASSPGLRHQALLALALPDAVEALLGAETGGLAPATGSTRTVLTEAGEVAEVPTRAAMRVARQFQSRAGTLLASASEAARAAMREAVSPFLHAVPPAPVAVPAPAQAVPKPAAPLRRHAGSTLHVTVGGHKVALRTAEDASGRLLEIAFTLSKEGPAFRSLMEAFAQSVSLGLQSGVKLADYVEAFAYTRFGPAGVVEGDPAIPRATSVLDWAFRRLALDYLDRRDLPQPSEEDCLPESLGNAAQQAPLLPLDLPPQAPPGRESAAGGPRGRRRNLRLVG</sequence>
<dbReference type="EC" id="1.17.4.1" evidence="2"/>
<evidence type="ECO:0000256" key="1">
    <source>
        <dbReference type="ARBA" id="ARBA00007405"/>
    </source>
</evidence>
<gene>
    <name evidence="9" type="ORF">JMJ55_06860</name>
</gene>
<dbReference type="SUPFAM" id="SSF51998">
    <property type="entry name" value="PFL-like glycyl radical enzymes"/>
    <property type="match status" value="1"/>
</dbReference>
<reference evidence="9 10" key="1">
    <citation type="submission" date="2021-01" db="EMBL/GenBank/DDBJ databases">
        <title>Belnapia mucosa sp. nov. and Belnapia arida sp. nov., isolated from the Tabernas Desert (Almeria, Spain).</title>
        <authorList>
            <person name="Molina-Menor E."/>
            <person name="Vidal-Verdu A."/>
            <person name="Calonge A."/>
            <person name="Satari L."/>
            <person name="Pereto Magraner J."/>
            <person name="Porcar Miralles M."/>
        </authorList>
    </citation>
    <scope>NUCLEOTIDE SEQUENCE [LARGE SCALE GENOMIC DNA]</scope>
    <source>
        <strain evidence="9 10">T6</strain>
    </source>
</reference>
<feature type="domain" description="Ribonucleotide reductase large subunit C-terminal" evidence="7">
    <location>
        <begin position="121"/>
        <end position="296"/>
    </location>
</feature>
<evidence type="ECO:0000259" key="7">
    <source>
        <dbReference type="Pfam" id="PF02867"/>
    </source>
</evidence>
<proteinExistence type="inferred from homology"/>
<dbReference type="Gene3D" id="3.20.70.20">
    <property type="match status" value="1"/>
</dbReference>
<dbReference type="Proteomes" id="UP000606490">
    <property type="component" value="Unassembled WGS sequence"/>
</dbReference>
<evidence type="ECO:0000259" key="8">
    <source>
        <dbReference type="Pfam" id="PF12637"/>
    </source>
</evidence>
<comment type="similarity">
    <text evidence="1">Belongs to the ribonucleoside diphosphate reductase class-2 family.</text>
</comment>
<feature type="region of interest" description="Disordered" evidence="6">
    <location>
        <begin position="469"/>
        <end position="521"/>
    </location>
</feature>
<evidence type="ECO:0000256" key="5">
    <source>
        <dbReference type="ARBA" id="ARBA00047754"/>
    </source>
</evidence>
<evidence type="ECO:0000256" key="4">
    <source>
        <dbReference type="ARBA" id="ARBA00022741"/>
    </source>
</evidence>
<dbReference type="EMBL" id="JAEUXJ010000002">
    <property type="protein sequence ID" value="MBL6455038.1"/>
    <property type="molecule type" value="Genomic_DNA"/>
</dbReference>
<accession>A0ABS1V009</accession>
<keyword evidence="3" id="KW-0237">DNA synthesis</keyword>
<comment type="catalytic activity">
    <reaction evidence="5">
        <text>a 2'-deoxyribonucleoside 5'-diphosphate + [thioredoxin]-disulfide + H2O = a ribonucleoside 5'-diphosphate + [thioredoxin]-dithiol</text>
        <dbReference type="Rhea" id="RHEA:23252"/>
        <dbReference type="Rhea" id="RHEA-COMP:10698"/>
        <dbReference type="Rhea" id="RHEA-COMP:10700"/>
        <dbReference type="ChEBI" id="CHEBI:15377"/>
        <dbReference type="ChEBI" id="CHEBI:29950"/>
        <dbReference type="ChEBI" id="CHEBI:50058"/>
        <dbReference type="ChEBI" id="CHEBI:57930"/>
        <dbReference type="ChEBI" id="CHEBI:73316"/>
        <dbReference type="EC" id="1.17.4.1"/>
    </reaction>
</comment>
<keyword evidence="4" id="KW-0547">Nucleotide-binding</keyword>
<protein>
    <recommendedName>
        <fullName evidence="2">ribonucleoside-diphosphate reductase</fullName>
        <ecNumber evidence="2">1.17.4.1</ecNumber>
    </recommendedName>
</protein>